<dbReference type="RefSeq" id="WP_263062302.1">
    <property type="nucleotide sequence ID" value="NZ_JAOUSE010000069.1"/>
</dbReference>
<protein>
    <submittedName>
        <fullName evidence="1">Uncharacterized protein</fullName>
    </submittedName>
</protein>
<reference evidence="1 2" key="1">
    <citation type="submission" date="2022-10" db="EMBL/GenBank/DDBJ databases">
        <title>Description of Fervidibacillus gen. nov. in the family Fervidibacillaceae fam. nov. with two species, Fervidibacillus albus sp. nov., and Fervidibacillus halotolerans sp. nov., isolated from tidal flat sediments.</title>
        <authorList>
            <person name="Kwon K.K."/>
            <person name="Yang S.-H."/>
        </authorList>
    </citation>
    <scope>NUCLEOTIDE SEQUENCE [LARGE SCALE GENOMIC DNA]</scope>
    <source>
        <strain evidence="1 2">DSM 23332</strain>
    </source>
</reference>
<evidence type="ECO:0000313" key="1">
    <source>
        <dbReference type="EMBL" id="MCU9595702.1"/>
    </source>
</evidence>
<dbReference type="Proteomes" id="UP001208656">
    <property type="component" value="Unassembled WGS sequence"/>
</dbReference>
<accession>A0ABT2WJ32</accession>
<name>A0ABT2WJ32_9BACI</name>
<keyword evidence="2" id="KW-1185">Reference proteome</keyword>
<sequence length="57" mass="6470">METNECVVVPDQFKGKTVEEVAITTKSVVIKFTDGTYFDIFLHPSEQEMKTSTNKLD</sequence>
<comment type="caution">
    <text evidence="1">The sequence shown here is derived from an EMBL/GenBank/DDBJ whole genome shotgun (WGS) entry which is preliminary data.</text>
</comment>
<proteinExistence type="predicted"/>
<dbReference type="EMBL" id="JAOUSE010000069">
    <property type="protein sequence ID" value="MCU9595702.1"/>
    <property type="molecule type" value="Genomic_DNA"/>
</dbReference>
<gene>
    <name evidence="1" type="ORF">OEV82_14835</name>
</gene>
<organism evidence="1 2">
    <name type="scientific">Pallidibacillus thermolactis</name>
    <dbReference type="NCBI Taxonomy" id="251051"/>
    <lineage>
        <taxon>Bacteria</taxon>
        <taxon>Bacillati</taxon>
        <taxon>Bacillota</taxon>
        <taxon>Bacilli</taxon>
        <taxon>Bacillales</taxon>
        <taxon>Bacillaceae</taxon>
        <taxon>Pallidibacillus</taxon>
    </lineage>
</organism>
<evidence type="ECO:0000313" key="2">
    <source>
        <dbReference type="Proteomes" id="UP001208656"/>
    </source>
</evidence>